<name>A0A6P2D9X1_9BACT</name>
<dbReference type="PANTHER" id="PTHR34504">
    <property type="entry name" value="ANTITOXIN HICB"/>
    <property type="match status" value="1"/>
</dbReference>
<dbReference type="InterPro" id="IPR051404">
    <property type="entry name" value="TA_system_antitoxin"/>
</dbReference>
<evidence type="ECO:0000259" key="1">
    <source>
        <dbReference type="Pfam" id="PF15919"/>
    </source>
</evidence>
<dbReference type="PANTHER" id="PTHR34504:SF2">
    <property type="entry name" value="UPF0150 PROTEIN SSL0259"/>
    <property type="match status" value="1"/>
</dbReference>
<dbReference type="InterPro" id="IPR035069">
    <property type="entry name" value="TTHA1013/TTHA0281-like"/>
</dbReference>
<sequence length="70" mass="7444">MKYLIILEPTDTGYSAYSPDLDGCVAAGDSRDETIALMQEAIEFHLEGLALEGLPVPLPHAEAATVEVNA</sequence>
<protein>
    <recommendedName>
        <fullName evidence="1">HicB-like antitoxin of toxin-antitoxin system domain-containing protein</fullName>
    </recommendedName>
</protein>
<dbReference type="InterPro" id="IPR031807">
    <property type="entry name" value="HicB-like"/>
</dbReference>
<proteinExistence type="predicted"/>
<gene>
    <name evidence="2" type="ORF">SOIL9_03650</name>
</gene>
<feature type="domain" description="HicB-like antitoxin of toxin-antitoxin system" evidence="1">
    <location>
        <begin position="3"/>
        <end position="60"/>
    </location>
</feature>
<organism evidence="2 3">
    <name type="scientific">Gemmata massiliana</name>
    <dbReference type="NCBI Taxonomy" id="1210884"/>
    <lineage>
        <taxon>Bacteria</taxon>
        <taxon>Pseudomonadati</taxon>
        <taxon>Planctomycetota</taxon>
        <taxon>Planctomycetia</taxon>
        <taxon>Gemmatales</taxon>
        <taxon>Gemmataceae</taxon>
        <taxon>Gemmata</taxon>
    </lineage>
</organism>
<dbReference type="Proteomes" id="UP000464178">
    <property type="component" value="Chromosome"/>
</dbReference>
<dbReference type="EMBL" id="LR593886">
    <property type="protein sequence ID" value="VTR98166.1"/>
    <property type="molecule type" value="Genomic_DNA"/>
</dbReference>
<dbReference type="KEGG" id="gms:SOIL9_03650"/>
<reference evidence="2 3" key="1">
    <citation type="submission" date="2019-05" db="EMBL/GenBank/DDBJ databases">
        <authorList>
            <consortium name="Science for Life Laboratories"/>
        </authorList>
    </citation>
    <scope>NUCLEOTIDE SEQUENCE [LARGE SCALE GENOMIC DNA]</scope>
    <source>
        <strain evidence="2">Soil9</strain>
    </source>
</reference>
<evidence type="ECO:0000313" key="3">
    <source>
        <dbReference type="Proteomes" id="UP000464178"/>
    </source>
</evidence>
<dbReference type="SUPFAM" id="SSF143100">
    <property type="entry name" value="TTHA1013/TTHA0281-like"/>
    <property type="match status" value="1"/>
</dbReference>
<dbReference type="Gene3D" id="3.30.160.250">
    <property type="match status" value="1"/>
</dbReference>
<evidence type="ECO:0000313" key="2">
    <source>
        <dbReference type="EMBL" id="VTR98166.1"/>
    </source>
</evidence>
<accession>A0A6P2D9X1</accession>
<dbReference type="RefSeq" id="WP_162671511.1">
    <property type="nucleotide sequence ID" value="NZ_LR593886.1"/>
</dbReference>
<dbReference type="AlphaFoldDB" id="A0A6P2D9X1"/>
<keyword evidence="3" id="KW-1185">Reference proteome</keyword>
<dbReference type="Pfam" id="PF15919">
    <property type="entry name" value="HicB_lk_antitox"/>
    <property type="match status" value="1"/>
</dbReference>